<keyword evidence="1" id="KW-1133">Transmembrane helix</keyword>
<sequence length="162" mass="18027">MSRFLALLFGIVGALGASQAPEFTQQYLQNLKGSVDRLTEVVARFDEDAMRSDMTRSEALNYCLTDSRPDGAMSCKGRAEDVKDFERYSQQLANLQAADEWRRPIYLVRNYDKKIAESTLEEFKPAVPATLPGAAYALAGFALFWGGAALILGLITAPFRRY</sequence>
<keyword evidence="1" id="KW-0472">Membrane</keyword>
<keyword evidence="2" id="KW-0732">Signal</keyword>
<evidence type="ECO:0000313" key="4">
    <source>
        <dbReference type="Proteomes" id="UP001595607"/>
    </source>
</evidence>
<keyword evidence="4" id="KW-1185">Reference proteome</keyword>
<feature type="transmembrane region" description="Helical" evidence="1">
    <location>
        <begin position="134"/>
        <end position="157"/>
    </location>
</feature>
<dbReference type="RefSeq" id="WP_189576278.1">
    <property type="nucleotide sequence ID" value="NZ_BMXU01000002.1"/>
</dbReference>
<evidence type="ECO:0000256" key="2">
    <source>
        <dbReference type="SAM" id="SignalP"/>
    </source>
</evidence>
<keyword evidence="1" id="KW-0812">Transmembrane</keyword>
<reference evidence="4" key="1">
    <citation type="journal article" date="2019" name="Int. J. Syst. Evol. Microbiol.">
        <title>The Global Catalogue of Microorganisms (GCM) 10K type strain sequencing project: providing services to taxonomists for standard genome sequencing and annotation.</title>
        <authorList>
            <consortium name="The Broad Institute Genomics Platform"/>
            <consortium name="The Broad Institute Genome Sequencing Center for Infectious Disease"/>
            <person name="Wu L."/>
            <person name="Ma J."/>
        </authorList>
    </citation>
    <scope>NUCLEOTIDE SEQUENCE [LARGE SCALE GENOMIC DNA]</scope>
    <source>
        <strain evidence="4">KCTC 22245</strain>
    </source>
</reference>
<feature type="chain" id="PRO_5047420547" evidence="2">
    <location>
        <begin position="21"/>
        <end position="162"/>
    </location>
</feature>
<protein>
    <submittedName>
        <fullName evidence="3">DUF2937 family protein</fullName>
    </submittedName>
</protein>
<organism evidence="3 4">
    <name type="scientific">Parvularcula lutaonensis</name>
    <dbReference type="NCBI Taxonomy" id="491923"/>
    <lineage>
        <taxon>Bacteria</taxon>
        <taxon>Pseudomonadati</taxon>
        <taxon>Pseudomonadota</taxon>
        <taxon>Alphaproteobacteria</taxon>
        <taxon>Parvularculales</taxon>
        <taxon>Parvularculaceae</taxon>
        <taxon>Parvularcula</taxon>
    </lineage>
</organism>
<dbReference type="Proteomes" id="UP001595607">
    <property type="component" value="Unassembled WGS sequence"/>
</dbReference>
<accession>A0ABV7MDP7</accession>
<dbReference type="InterPro" id="IPR022584">
    <property type="entry name" value="DUF2937"/>
</dbReference>
<comment type="caution">
    <text evidence="3">The sequence shown here is derived from an EMBL/GenBank/DDBJ whole genome shotgun (WGS) entry which is preliminary data.</text>
</comment>
<evidence type="ECO:0000256" key="1">
    <source>
        <dbReference type="SAM" id="Phobius"/>
    </source>
</evidence>
<proteinExistence type="predicted"/>
<dbReference type="EMBL" id="JBHRVA010000003">
    <property type="protein sequence ID" value="MFC3303586.1"/>
    <property type="molecule type" value="Genomic_DNA"/>
</dbReference>
<gene>
    <name evidence="3" type="ORF">ACFONP_12685</name>
</gene>
<name>A0ABV7MDP7_9PROT</name>
<feature type="signal peptide" evidence="2">
    <location>
        <begin position="1"/>
        <end position="20"/>
    </location>
</feature>
<dbReference type="Pfam" id="PF11157">
    <property type="entry name" value="DUF2937"/>
    <property type="match status" value="1"/>
</dbReference>
<evidence type="ECO:0000313" key="3">
    <source>
        <dbReference type="EMBL" id="MFC3303586.1"/>
    </source>
</evidence>